<dbReference type="InterPro" id="IPR029052">
    <property type="entry name" value="Metallo-depent_PP-like"/>
</dbReference>
<keyword evidence="2" id="KW-0378">Hydrolase</keyword>
<name>A0A1C7IEY9_9FIRM</name>
<evidence type="ECO:0000256" key="1">
    <source>
        <dbReference type="ARBA" id="ARBA00022729"/>
    </source>
</evidence>
<dbReference type="Gene3D" id="3.60.21.10">
    <property type="match status" value="1"/>
</dbReference>
<dbReference type="InterPro" id="IPR036907">
    <property type="entry name" value="5'-Nucleotdase_C_sf"/>
</dbReference>
<dbReference type="Pfam" id="PF02872">
    <property type="entry name" value="5_nucleotid_C"/>
    <property type="match status" value="1"/>
</dbReference>
<sequence length="491" mass="55248">MTQKNIKHLTLLHSNDMHGDFLAEEIDNELVGGVSLLSGYVNQVRRDIPNTLYMIAGDMFRGSLIDTEFKGISTIEIMNVLGPDIVSLGNHELDYGIAHLLFLERCCKFPIVNANIYIRPTGMRLFRSHKILQVDGMKILVMGLLTEDIMSKAKSDMLLGTFVDLTDAAREVGIICNSYKNVDIDFTILLTHIGFAEDLKLAEQLDPRWGVDVIIGGHSHTYLDAPAEVNNILIVQAGIGTDQIGRFEIEVNTDTNSVESYTWETVPIDDAHCERNEELEHLIYDFKKVTDEKYGAVLASMVRKATHPSRYQSTSAGNLFCDALKKQFGLDIVMLGSGSLRAEEIGPIITVGDLLNMYPYDETLVRIELTGKELKRGILHAMKKSFRAKDNDSEYYQFSKGIHIVYSTGSQVLTEARFNGKEIQDDAVFAVGLELFHYNNIDSFLGLDREAMEGRKQAKTVTGNIRTAIEEYFREHNALRPVYEKRTETTD</sequence>
<dbReference type="KEGG" id="byl:A4V09_22510"/>
<dbReference type="Gene3D" id="3.90.780.10">
    <property type="entry name" value="5'-Nucleotidase, C-terminal domain"/>
    <property type="match status" value="1"/>
</dbReference>
<dbReference type="InterPro" id="IPR008334">
    <property type="entry name" value="5'-Nucleotdase_C"/>
</dbReference>
<dbReference type="PRINTS" id="PR01607">
    <property type="entry name" value="APYRASEFAMLY"/>
</dbReference>
<dbReference type="GO" id="GO:0030288">
    <property type="term" value="C:outer membrane-bounded periplasmic space"/>
    <property type="evidence" value="ECO:0007669"/>
    <property type="project" value="TreeGrafter"/>
</dbReference>
<dbReference type="PANTHER" id="PTHR11575">
    <property type="entry name" value="5'-NUCLEOTIDASE-RELATED"/>
    <property type="match status" value="1"/>
</dbReference>
<comment type="similarity">
    <text evidence="2">Belongs to the 5'-nucleotidase family.</text>
</comment>
<protein>
    <submittedName>
        <fullName evidence="5">Bifunctional metallophosphatase/5'-nucleotidase</fullName>
    </submittedName>
</protein>
<reference evidence="5" key="1">
    <citation type="submission" date="2017-04" db="EMBL/GenBank/DDBJ databases">
        <title>Complete Genome Sequences of Twelve Strains of a Stable Defined Moderately Diverse Mouse Microbiota 2 (sDMDMm2).</title>
        <authorList>
            <person name="Uchimura Y."/>
            <person name="Wyss M."/>
            <person name="Brugiroux S."/>
            <person name="Limenitakis J.P."/>
            <person name="Stecher B."/>
            <person name="McCoy K.D."/>
            <person name="Macpherson A.J."/>
        </authorList>
    </citation>
    <scope>NUCLEOTIDE SEQUENCE</scope>
    <source>
        <strain evidence="5">YL58</strain>
    </source>
</reference>
<dbReference type="OrthoDB" id="7820733at2"/>
<dbReference type="InterPro" id="IPR006179">
    <property type="entry name" value="5_nucleotidase/apyrase"/>
</dbReference>
<evidence type="ECO:0000259" key="4">
    <source>
        <dbReference type="Pfam" id="PF02872"/>
    </source>
</evidence>
<dbReference type="AlphaFoldDB" id="A0A1C7IEY9"/>
<dbReference type="SUPFAM" id="SSF56300">
    <property type="entry name" value="Metallo-dependent phosphatases"/>
    <property type="match status" value="1"/>
</dbReference>
<evidence type="ECO:0000256" key="2">
    <source>
        <dbReference type="RuleBase" id="RU362119"/>
    </source>
</evidence>
<keyword evidence="2" id="KW-0547">Nucleotide-binding</keyword>
<gene>
    <name evidence="5" type="ORF">A4V09_22510</name>
</gene>
<evidence type="ECO:0000313" key="6">
    <source>
        <dbReference type="Proteomes" id="UP000092574"/>
    </source>
</evidence>
<dbReference type="STRING" id="1796616.A4V09_22510"/>
<keyword evidence="6" id="KW-1185">Reference proteome</keyword>
<dbReference type="SUPFAM" id="SSF55816">
    <property type="entry name" value="5'-nucleotidase (syn. UDP-sugar hydrolase), C-terminal domain"/>
    <property type="match status" value="1"/>
</dbReference>
<dbReference type="GO" id="GO:0009166">
    <property type="term" value="P:nucleotide catabolic process"/>
    <property type="evidence" value="ECO:0007669"/>
    <property type="project" value="InterPro"/>
</dbReference>
<dbReference type="RefSeq" id="WP_065544360.1">
    <property type="nucleotide sequence ID" value="NZ_CP015405.2"/>
</dbReference>
<evidence type="ECO:0000259" key="3">
    <source>
        <dbReference type="Pfam" id="PF00149"/>
    </source>
</evidence>
<dbReference type="GO" id="GO:0016787">
    <property type="term" value="F:hydrolase activity"/>
    <property type="evidence" value="ECO:0007669"/>
    <property type="project" value="UniProtKB-KW"/>
</dbReference>
<dbReference type="Pfam" id="PF00149">
    <property type="entry name" value="Metallophos"/>
    <property type="match status" value="1"/>
</dbReference>
<dbReference type="Proteomes" id="UP000092574">
    <property type="component" value="Chromosome"/>
</dbReference>
<proteinExistence type="inferred from homology"/>
<dbReference type="GO" id="GO:0000166">
    <property type="term" value="F:nucleotide binding"/>
    <property type="evidence" value="ECO:0007669"/>
    <property type="project" value="UniProtKB-KW"/>
</dbReference>
<dbReference type="CDD" id="cd00845">
    <property type="entry name" value="MPP_UshA_N_like"/>
    <property type="match status" value="1"/>
</dbReference>
<accession>A0A1C7IEY9</accession>
<feature type="domain" description="Calcineurin-like phosphoesterase" evidence="3">
    <location>
        <begin position="10"/>
        <end position="222"/>
    </location>
</feature>
<dbReference type="EMBL" id="CP015405">
    <property type="protein sequence ID" value="ANU78276.1"/>
    <property type="molecule type" value="Genomic_DNA"/>
</dbReference>
<dbReference type="PANTHER" id="PTHR11575:SF24">
    <property type="entry name" value="5'-NUCLEOTIDASE"/>
    <property type="match status" value="1"/>
</dbReference>
<evidence type="ECO:0000313" key="5">
    <source>
        <dbReference type="EMBL" id="ANU78276.1"/>
    </source>
</evidence>
<feature type="domain" description="5'-Nucleotidase C-terminal" evidence="4">
    <location>
        <begin position="306"/>
        <end position="441"/>
    </location>
</feature>
<dbReference type="InterPro" id="IPR004843">
    <property type="entry name" value="Calcineurin-like_PHP"/>
</dbReference>
<organism evidence="5 6">
    <name type="scientific">Blautia pseudococcoides</name>
    <dbReference type="NCBI Taxonomy" id="1796616"/>
    <lineage>
        <taxon>Bacteria</taxon>
        <taxon>Bacillati</taxon>
        <taxon>Bacillota</taxon>
        <taxon>Clostridia</taxon>
        <taxon>Lachnospirales</taxon>
        <taxon>Lachnospiraceae</taxon>
        <taxon>Blautia</taxon>
    </lineage>
</organism>
<keyword evidence="1" id="KW-0732">Signal</keyword>